<keyword evidence="1" id="KW-0175">Coiled coil</keyword>
<feature type="coiled-coil region" evidence="1">
    <location>
        <begin position="57"/>
        <end position="84"/>
    </location>
</feature>
<accession>R4UKI0</accession>
<name>R4UKI0_COPFO</name>
<sequence length="305" mass="36287">MTVSNLPDDNYQRYQDYLDQLIKLERGFQHDVRKIMFKSKKSPFSLQEEIQTLVNQTNQLKSRQQEINKKIDELSNNQESAQAKGLKQYLAPLKDQMDSFTLDYQKSIQDLDKQIKQVMDLSKEISSGAQAEVETMRKFEDFEIRSTEIEDALQRNEDKLDKLKMHIQSQVEELHQQQNHEIAKQIQDFQKRLDLKKQLLGDALFQRERMFEECESKATQALLSFDYELEKTKEELLNEITELNEQIDGLIRTKEEQTKQLSRKKDEVRARMIEHANELKRREHENQVKLEKKAILEQVLVLKEQ</sequence>
<evidence type="ECO:0000256" key="1">
    <source>
        <dbReference type="SAM" id="Coils"/>
    </source>
</evidence>
<proteinExistence type="evidence at transcript level"/>
<feature type="non-terminal residue" evidence="2">
    <location>
        <position position="305"/>
    </location>
</feature>
<dbReference type="EMBL" id="KC740800">
    <property type="protein sequence ID" value="AGM32624.1"/>
    <property type="molecule type" value="mRNA"/>
</dbReference>
<feature type="coiled-coil region" evidence="1">
    <location>
        <begin position="226"/>
        <end position="271"/>
    </location>
</feature>
<dbReference type="AlphaFoldDB" id="R4UKI0"/>
<reference evidence="2" key="1">
    <citation type="submission" date="2013-03" db="EMBL/GenBank/DDBJ databases">
        <title>Immune-Related transcriptome of Coptotermes formosanus Shiraki workers: the defense mechanism.</title>
        <authorList>
            <person name="Hussain A."/>
            <person name="Li Y.F."/>
            <person name="Wen S.Y."/>
        </authorList>
    </citation>
    <scope>NUCLEOTIDE SEQUENCE</scope>
</reference>
<protein>
    <submittedName>
        <fullName evidence="2">Uncharacterized protein</fullName>
    </submittedName>
</protein>
<evidence type="ECO:0000313" key="2">
    <source>
        <dbReference type="EMBL" id="AGM32624.1"/>
    </source>
</evidence>
<organism evidence="2">
    <name type="scientific">Coptotermes formosanus</name>
    <name type="common">Formosan subterranean termite</name>
    <dbReference type="NCBI Taxonomy" id="36987"/>
    <lineage>
        <taxon>Eukaryota</taxon>
        <taxon>Metazoa</taxon>
        <taxon>Ecdysozoa</taxon>
        <taxon>Arthropoda</taxon>
        <taxon>Hexapoda</taxon>
        <taxon>Insecta</taxon>
        <taxon>Pterygota</taxon>
        <taxon>Neoptera</taxon>
        <taxon>Polyneoptera</taxon>
        <taxon>Dictyoptera</taxon>
        <taxon>Blattodea</taxon>
        <taxon>Blattoidea</taxon>
        <taxon>Termitoidae</taxon>
        <taxon>Rhinotermitidae</taxon>
        <taxon>Coptotermes</taxon>
    </lineage>
</organism>